<reference evidence="1" key="1">
    <citation type="journal article" date="2023" name="GigaByte">
        <title>Genome assembly of the bearded iris, Iris pallida Lam.</title>
        <authorList>
            <person name="Bruccoleri R.E."/>
            <person name="Oakeley E.J."/>
            <person name="Faust A.M.E."/>
            <person name="Altorfer M."/>
            <person name="Dessus-Babus S."/>
            <person name="Burckhardt D."/>
            <person name="Oertli M."/>
            <person name="Naumann U."/>
            <person name="Petersen F."/>
            <person name="Wong J."/>
        </authorList>
    </citation>
    <scope>NUCLEOTIDE SEQUENCE</scope>
    <source>
        <strain evidence="1">GSM-AAB239-AS_SAM_17_03QT</strain>
    </source>
</reference>
<proteinExistence type="predicted"/>
<dbReference type="Proteomes" id="UP001140949">
    <property type="component" value="Unassembled WGS sequence"/>
</dbReference>
<organism evidence="1 2">
    <name type="scientific">Iris pallida</name>
    <name type="common">Sweet iris</name>
    <dbReference type="NCBI Taxonomy" id="29817"/>
    <lineage>
        <taxon>Eukaryota</taxon>
        <taxon>Viridiplantae</taxon>
        <taxon>Streptophyta</taxon>
        <taxon>Embryophyta</taxon>
        <taxon>Tracheophyta</taxon>
        <taxon>Spermatophyta</taxon>
        <taxon>Magnoliopsida</taxon>
        <taxon>Liliopsida</taxon>
        <taxon>Asparagales</taxon>
        <taxon>Iridaceae</taxon>
        <taxon>Iridoideae</taxon>
        <taxon>Irideae</taxon>
        <taxon>Iris</taxon>
    </lineage>
</organism>
<dbReference type="AlphaFoldDB" id="A0AAX6G8I2"/>
<dbReference type="EMBL" id="JANAVB010021997">
    <property type="protein sequence ID" value="KAJ6824615.1"/>
    <property type="molecule type" value="Genomic_DNA"/>
</dbReference>
<keyword evidence="2" id="KW-1185">Reference proteome</keyword>
<evidence type="ECO:0000313" key="1">
    <source>
        <dbReference type="EMBL" id="KAJ6824615.1"/>
    </source>
</evidence>
<evidence type="ECO:0000313" key="2">
    <source>
        <dbReference type="Proteomes" id="UP001140949"/>
    </source>
</evidence>
<reference evidence="1" key="2">
    <citation type="submission" date="2023-04" db="EMBL/GenBank/DDBJ databases">
        <authorList>
            <person name="Bruccoleri R.E."/>
            <person name="Oakeley E.J."/>
            <person name="Faust A.-M."/>
            <person name="Dessus-Babus S."/>
            <person name="Altorfer M."/>
            <person name="Burckhardt D."/>
            <person name="Oertli M."/>
            <person name="Naumann U."/>
            <person name="Petersen F."/>
            <person name="Wong J."/>
        </authorList>
    </citation>
    <scope>NUCLEOTIDE SEQUENCE</scope>
    <source>
        <strain evidence="1">GSM-AAB239-AS_SAM_17_03QT</strain>
        <tissue evidence="1">Leaf</tissue>
    </source>
</reference>
<sequence length="78" mass="8344">MGWTRTHGSGHDLGGYCHVDGHGNGDDRKGDGCVVVCGRRYGGSSRGRTNKACGKAAMVRHCEILEEIVLATVVAWCR</sequence>
<name>A0AAX6G8I2_IRIPA</name>
<accession>A0AAX6G8I2</accession>
<protein>
    <submittedName>
        <fullName evidence="1">Ankyrin repeat-containing protein</fullName>
    </submittedName>
</protein>
<comment type="caution">
    <text evidence="1">The sequence shown here is derived from an EMBL/GenBank/DDBJ whole genome shotgun (WGS) entry which is preliminary data.</text>
</comment>
<gene>
    <name evidence="1" type="ORF">M6B38_382310</name>
</gene>